<dbReference type="EMBL" id="OV651821">
    <property type="protein sequence ID" value="CAH1115347.1"/>
    <property type="molecule type" value="Genomic_DNA"/>
</dbReference>
<feature type="transmembrane region" description="Helical" evidence="8">
    <location>
        <begin position="88"/>
        <end position="110"/>
    </location>
</feature>
<comment type="subcellular location">
    <subcellularLocation>
        <location evidence="1 8">Cell membrane</location>
        <topology evidence="1 8">Multi-pass membrane protein</topology>
    </subcellularLocation>
</comment>
<organism evidence="9 10">
    <name type="scientific">Psylliodes chrysocephalus</name>
    <dbReference type="NCBI Taxonomy" id="3402493"/>
    <lineage>
        <taxon>Eukaryota</taxon>
        <taxon>Metazoa</taxon>
        <taxon>Ecdysozoa</taxon>
        <taxon>Arthropoda</taxon>
        <taxon>Hexapoda</taxon>
        <taxon>Insecta</taxon>
        <taxon>Pterygota</taxon>
        <taxon>Neoptera</taxon>
        <taxon>Endopterygota</taxon>
        <taxon>Coleoptera</taxon>
        <taxon>Polyphaga</taxon>
        <taxon>Cucujiformia</taxon>
        <taxon>Chrysomeloidea</taxon>
        <taxon>Chrysomelidae</taxon>
        <taxon>Galerucinae</taxon>
        <taxon>Alticini</taxon>
        <taxon>Psylliodes</taxon>
    </lineage>
</organism>
<evidence type="ECO:0000256" key="3">
    <source>
        <dbReference type="ARBA" id="ARBA00022692"/>
    </source>
</evidence>
<keyword evidence="2 8" id="KW-1003">Cell membrane</keyword>
<dbReference type="GO" id="GO:0007635">
    <property type="term" value="P:chemosensory behavior"/>
    <property type="evidence" value="ECO:0007669"/>
    <property type="project" value="TreeGrafter"/>
</dbReference>
<feature type="transmembrane region" description="Helical" evidence="8">
    <location>
        <begin position="299"/>
        <end position="318"/>
    </location>
</feature>
<sequence>MIVEDLYISTPTFEVIQPLIITSRLFGLFPISYKKNGNNYCLKWSIVYGVYSYSLSVGLVLWTITGIALDMKREPQHSLRMTDEKTRFVTGGDFSIVVIIVIFGTLTLHLKVKKFWKLMITLNQADSIIPFKNSKRTRKASIIFLSTIVGAVSFLMTFDIATWFLKMSRRGMTPIYYLRYYFAFYVLYTIIIMKEAFYWHVIFLIKIRISLLNKDLKKMKEIANFKDGNCFLQKIVGKDHLDKVSGSTVRQIGRNTNTAINAYIKNNENIDLGKRLITLSIFHDRIFEAVGIVNNSFEFCIHVIMLSCLLHLIVTPYFLLKGLFGDGELYYILLQSAWLIGHIGRVLIIVEPCQYCINEHKKTSGIICEMLSHEVDEELKKAMTILSLQISYCKLQFSSCGFFKINRSLLTSIAGAVTTYLVILFQFNDT</sequence>
<proteinExistence type="inferred from homology"/>
<feature type="transmembrane region" description="Helical" evidence="8">
    <location>
        <begin position="45"/>
        <end position="68"/>
    </location>
</feature>
<accession>A0A9P0DFD5</accession>
<feature type="transmembrane region" description="Helical" evidence="8">
    <location>
        <begin position="185"/>
        <end position="209"/>
    </location>
</feature>
<keyword evidence="6 8" id="KW-0675">Receptor</keyword>
<dbReference type="Proteomes" id="UP001153636">
    <property type="component" value="Chromosome 9"/>
</dbReference>
<comment type="function">
    <text evidence="8">Gustatory receptor which mediates acceptance or avoidance behavior, depending on its substrates.</text>
</comment>
<evidence type="ECO:0000256" key="5">
    <source>
        <dbReference type="ARBA" id="ARBA00023136"/>
    </source>
</evidence>
<dbReference type="GO" id="GO:0005886">
    <property type="term" value="C:plasma membrane"/>
    <property type="evidence" value="ECO:0007669"/>
    <property type="project" value="UniProtKB-SubCell"/>
</dbReference>
<keyword evidence="4 8" id="KW-1133">Transmembrane helix</keyword>
<feature type="transmembrane region" description="Helical" evidence="8">
    <location>
        <begin position="330"/>
        <end position="350"/>
    </location>
</feature>
<dbReference type="InterPro" id="IPR013604">
    <property type="entry name" value="7TM_chemorcpt"/>
</dbReference>
<dbReference type="GO" id="GO:0030424">
    <property type="term" value="C:axon"/>
    <property type="evidence" value="ECO:0007669"/>
    <property type="project" value="TreeGrafter"/>
</dbReference>
<evidence type="ECO:0000256" key="4">
    <source>
        <dbReference type="ARBA" id="ARBA00022989"/>
    </source>
</evidence>
<dbReference type="Pfam" id="PF08395">
    <property type="entry name" value="7tm_7"/>
    <property type="match status" value="1"/>
</dbReference>
<feature type="transmembrane region" description="Helical" evidence="8">
    <location>
        <begin position="142"/>
        <end position="165"/>
    </location>
</feature>
<evidence type="ECO:0000256" key="6">
    <source>
        <dbReference type="ARBA" id="ARBA00023170"/>
    </source>
</evidence>
<dbReference type="AlphaFoldDB" id="A0A9P0DFD5"/>
<protein>
    <recommendedName>
        <fullName evidence="8">Gustatory receptor</fullName>
    </recommendedName>
</protein>
<dbReference type="GO" id="GO:0043025">
    <property type="term" value="C:neuronal cell body"/>
    <property type="evidence" value="ECO:0007669"/>
    <property type="project" value="TreeGrafter"/>
</dbReference>
<feature type="transmembrane region" description="Helical" evidence="8">
    <location>
        <begin position="15"/>
        <end position="33"/>
    </location>
</feature>
<dbReference type="GO" id="GO:0030425">
    <property type="term" value="C:dendrite"/>
    <property type="evidence" value="ECO:0007669"/>
    <property type="project" value="TreeGrafter"/>
</dbReference>
<keyword evidence="7 8" id="KW-0807">Transducer</keyword>
<evidence type="ECO:0000313" key="10">
    <source>
        <dbReference type="Proteomes" id="UP001153636"/>
    </source>
</evidence>
<gene>
    <name evidence="9" type="ORF">PSYICH_LOCUS15082</name>
</gene>
<dbReference type="GO" id="GO:0050909">
    <property type="term" value="P:sensory perception of taste"/>
    <property type="evidence" value="ECO:0007669"/>
    <property type="project" value="InterPro"/>
</dbReference>
<evidence type="ECO:0000313" key="9">
    <source>
        <dbReference type="EMBL" id="CAH1115347.1"/>
    </source>
</evidence>
<evidence type="ECO:0000256" key="2">
    <source>
        <dbReference type="ARBA" id="ARBA00022475"/>
    </source>
</evidence>
<feature type="transmembrane region" description="Helical" evidence="8">
    <location>
        <begin position="409"/>
        <end position="427"/>
    </location>
</feature>
<dbReference type="GO" id="GO:0007165">
    <property type="term" value="P:signal transduction"/>
    <property type="evidence" value="ECO:0007669"/>
    <property type="project" value="UniProtKB-KW"/>
</dbReference>
<dbReference type="PANTHER" id="PTHR21143:SF123">
    <property type="entry name" value="GUSTATORY RECEPTOR FOR SUGAR TASTE 43A-RELATED"/>
    <property type="match status" value="1"/>
</dbReference>
<reference evidence="9" key="1">
    <citation type="submission" date="2022-01" db="EMBL/GenBank/DDBJ databases">
        <authorList>
            <person name="King R."/>
        </authorList>
    </citation>
    <scope>NUCLEOTIDE SEQUENCE</scope>
</reference>
<name>A0A9P0DFD5_9CUCU</name>
<evidence type="ECO:0000256" key="1">
    <source>
        <dbReference type="ARBA" id="ARBA00004651"/>
    </source>
</evidence>
<keyword evidence="10" id="KW-1185">Reference proteome</keyword>
<comment type="similarity">
    <text evidence="8">Belongs to the insect chemoreceptor superfamily. Gustatory receptor (GR) family.</text>
</comment>
<comment type="caution">
    <text evidence="8">Lacks conserved residue(s) required for the propagation of feature annotation.</text>
</comment>
<keyword evidence="5 8" id="KW-0472">Membrane</keyword>
<keyword evidence="3 8" id="KW-0812">Transmembrane</keyword>
<evidence type="ECO:0000256" key="7">
    <source>
        <dbReference type="ARBA" id="ARBA00023224"/>
    </source>
</evidence>
<dbReference type="GO" id="GO:0008049">
    <property type="term" value="P:male courtship behavior"/>
    <property type="evidence" value="ECO:0007669"/>
    <property type="project" value="TreeGrafter"/>
</dbReference>
<dbReference type="OrthoDB" id="8176814at2759"/>
<dbReference type="PANTHER" id="PTHR21143">
    <property type="entry name" value="INVERTEBRATE GUSTATORY RECEPTOR"/>
    <property type="match status" value="1"/>
</dbReference>
<evidence type="ECO:0000256" key="8">
    <source>
        <dbReference type="RuleBase" id="RU363108"/>
    </source>
</evidence>